<evidence type="ECO:0000313" key="9">
    <source>
        <dbReference type="Proteomes" id="UP001445335"/>
    </source>
</evidence>
<feature type="domain" description="RNA polymerase Rpb7-like N-terminal" evidence="7">
    <location>
        <begin position="10"/>
        <end position="64"/>
    </location>
</feature>
<reference evidence="8 9" key="1">
    <citation type="journal article" date="2024" name="Nat. Commun.">
        <title>Phylogenomics reveals the evolutionary origins of lichenization in chlorophyte algae.</title>
        <authorList>
            <person name="Puginier C."/>
            <person name="Libourel C."/>
            <person name="Otte J."/>
            <person name="Skaloud P."/>
            <person name="Haon M."/>
            <person name="Grisel S."/>
            <person name="Petersen M."/>
            <person name="Berrin J.G."/>
            <person name="Delaux P.M."/>
            <person name="Dal Grande F."/>
            <person name="Keller J."/>
        </authorList>
    </citation>
    <scope>NUCLEOTIDE SEQUENCE [LARGE SCALE GENOMIC DNA]</scope>
    <source>
        <strain evidence="8 9">SAG 245.80</strain>
    </source>
</reference>
<keyword evidence="9" id="KW-1185">Reference proteome</keyword>
<evidence type="ECO:0000256" key="3">
    <source>
        <dbReference type="ARBA" id="ARBA00022478"/>
    </source>
</evidence>
<evidence type="ECO:0000256" key="2">
    <source>
        <dbReference type="ARBA" id="ARBA00009307"/>
    </source>
</evidence>
<comment type="caution">
    <text evidence="8">The sequence shown here is derived from an EMBL/GenBank/DDBJ whole genome shotgun (WGS) entry which is preliminary data.</text>
</comment>
<dbReference type="FunFam" id="2.40.50.140:FF:000043">
    <property type="entry name" value="DNA-directed RNA polymerase II subunit RPB7"/>
    <property type="match status" value="1"/>
</dbReference>
<dbReference type="GO" id="GO:0003727">
    <property type="term" value="F:single-stranded RNA binding"/>
    <property type="evidence" value="ECO:0007669"/>
    <property type="project" value="TreeGrafter"/>
</dbReference>
<dbReference type="InterPro" id="IPR003029">
    <property type="entry name" value="S1_domain"/>
</dbReference>
<dbReference type="GO" id="GO:0031369">
    <property type="term" value="F:translation initiation factor binding"/>
    <property type="evidence" value="ECO:0007669"/>
    <property type="project" value="TreeGrafter"/>
</dbReference>
<evidence type="ECO:0000256" key="5">
    <source>
        <dbReference type="ARBA" id="ARBA00023242"/>
    </source>
</evidence>
<dbReference type="SUPFAM" id="SSF88798">
    <property type="entry name" value="N-terminal, heterodimerisation domain of RBP7 (RpoE)"/>
    <property type="match status" value="1"/>
</dbReference>
<dbReference type="InterPro" id="IPR012340">
    <property type="entry name" value="NA-bd_OB-fold"/>
</dbReference>
<dbReference type="GO" id="GO:0000932">
    <property type="term" value="C:P-body"/>
    <property type="evidence" value="ECO:0007669"/>
    <property type="project" value="TreeGrafter"/>
</dbReference>
<dbReference type="CDD" id="cd04462">
    <property type="entry name" value="S1_RNAPII_Rpb7"/>
    <property type="match status" value="1"/>
</dbReference>
<dbReference type="GO" id="GO:0003697">
    <property type="term" value="F:single-stranded DNA binding"/>
    <property type="evidence" value="ECO:0007669"/>
    <property type="project" value="TreeGrafter"/>
</dbReference>
<feature type="domain" description="S1 motif" evidence="6">
    <location>
        <begin position="79"/>
        <end position="156"/>
    </location>
</feature>
<dbReference type="FunFam" id="3.30.1490.120:FF:000001">
    <property type="entry name" value="DNA-directed RNA polymerase II subunit RPB7"/>
    <property type="match status" value="1"/>
</dbReference>
<dbReference type="Pfam" id="PF03876">
    <property type="entry name" value="SHS2_Rpb7-N"/>
    <property type="match status" value="1"/>
</dbReference>
<dbReference type="InterPro" id="IPR045113">
    <property type="entry name" value="Rpb7-like"/>
</dbReference>
<dbReference type="InterPro" id="IPR005576">
    <property type="entry name" value="Rpb7-like_N"/>
</dbReference>
<evidence type="ECO:0000256" key="4">
    <source>
        <dbReference type="ARBA" id="ARBA00023163"/>
    </source>
</evidence>
<accession>A0AAW1QUF7</accession>
<dbReference type="InterPro" id="IPR036898">
    <property type="entry name" value="RNA_pol_Rpb7-like_N_sf"/>
</dbReference>
<keyword evidence="4" id="KW-0804">Transcription</keyword>
<dbReference type="Pfam" id="PF00575">
    <property type="entry name" value="S1"/>
    <property type="match status" value="1"/>
</dbReference>
<dbReference type="Proteomes" id="UP001445335">
    <property type="component" value="Unassembled WGS sequence"/>
</dbReference>
<evidence type="ECO:0000313" key="8">
    <source>
        <dbReference type="EMBL" id="KAK9825127.1"/>
    </source>
</evidence>
<proteinExistence type="inferred from homology"/>
<dbReference type="GO" id="GO:0006367">
    <property type="term" value="P:transcription initiation at RNA polymerase II promoter"/>
    <property type="evidence" value="ECO:0007669"/>
    <property type="project" value="TreeGrafter"/>
</dbReference>
<dbReference type="PANTHER" id="PTHR12709:SF4">
    <property type="entry name" value="DNA-DIRECTED RNA POLYMERASE II SUBUNIT RPB7"/>
    <property type="match status" value="1"/>
</dbReference>
<dbReference type="Gene3D" id="3.30.1490.120">
    <property type="entry name" value="RNA polymerase Rpb7-like, N-terminal domain"/>
    <property type="match status" value="1"/>
</dbReference>
<comment type="similarity">
    <text evidence="2">Belongs to the eukaryotic RPB7/RPC8 RNA polymerase subunit family.</text>
</comment>
<sequence length="178" mass="19633">MFFHLQLEREIELQPKHFGPRLAEILHKKLRTEIEGTCSGRYGFIIAVTDILNTGKGTIRDGTGSATFKVQYMCLVFRPFRGEVIDCVVSSVNKVGFFADAGPLQLFVSNHLIPDDFDFVSTDEPAFVSADEEVRVQAGAEVRMRIVGTRMDATEIFCVGTIKENYLGVINPAAAAVG</sequence>
<evidence type="ECO:0000259" key="6">
    <source>
        <dbReference type="Pfam" id="PF00575"/>
    </source>
</evidence>
<gene>
    <name evidence="8" type="ORF">WJX81_000931</name>
</gene>
<dbReference type="GO" id="GO:0060213">
    <property type="term" value="P:positive regulation of nuclear-transcribed mRNA poly(A) tail shortening"/>
    <property type="evidence" value="ECO:0007669"/>
    <property type="project" value="TreeGrafter"/>
</dbReference>
<dbReference type="GO" id="GO:0045948">
    <property type="term" value="P:positive regulation of translational initiation"/>
    <property type="evidence" value="ECO:0007669"/>
    <property type="project" value="TreeGrafter"/>
</dbReference>
<dbReference type="EMBL" id="JALJOU010000077">
    <property type="protein sequence ID" value="KAK9825127.1"/>
    <property type="molecule type" value="Genomic_DNA"/>
</dbReference>
<dbReference type="AlphaFoldDB" id="A0AAW1QUF7"/>
<name>A0AAW1QUF7_9CHLO</name>
<dbReference type="GO" id="GO:0005665">
    <property type="term" value="C:RNA polymerase II, core complex"/>
    <property type="evidence" value="ECO:0007669"/>
    <property type="project" value="TreeGrafter"/>
</dbReference>
<evidence type="ECO:0000256" key="1">
    <source>
        <dbReference type="ARBA" id="ARBA00004123"/>
    </source>
</evidence>
<organism evidence="8 9">
    <name type="scientific">Elliptochloris bilobata</name>
    <dbReference type="NCBI Taxonomy" id="381761"/>
    <lineage>
        <taxon>Eukaryota</taxon>
        <taxon>Viridiplantae</taxon>
        <taxon>Chlorophyta</taxon>
        <taxon>core chlorophytes</taxon>
        <taxon>Trebouxiophyceae</taxon>
        <taxon>Trebouxiophyceae incertae sedis</taxon>
        <taxon>Elliptochloris clade</taxon>
        <taxon>Elliptochloris</taxon>
    </lineage>
</organism>
<keyword evidence="3" id="KW-0240">DNA-directed RNA polymerase</keyword>
<dbReference type="Gene3D" id="2.40.50.140">
    <property type="entry name" value="Nucleic acid-binding proteins"/>
    <property type="match status" value="1"/>
</dbReference>
<keyword evidence="5" id="KW-0539">Nucleus</keyword>
<dbReference type="SUPFAM" id="SSF50249">
    <property type="entry name" value="Nucleic acid-binding proteins"/>
    <property type="match status" value="1"/>
</dbReference>
<dbReference type="CDD" id="cd04329">
    <property type="entry name" value="RNAP_II_Rpb7_N"/>
    <property type="match status" value="1"/>
</dbReference>
<evidence type="ECO:0008006" key="10">
    <source>
        <dbReference type="Google" id="ProtNLM"/>
    </source>
</evidence>
<protein>
    <recommendedName>
        <fullName evidence="10">DNA-directed RNA polymerase II subunit RPB7</fullName>
    </recommendedName>
</protein>
<evidence type="ECO:0000259" key="7">
    <source>
        <dbReference type="Pfam" id="PF03876"/>
    </source>
</evidence>
<dbReference type="PANTHER" id="PTHR12709">
    <property type="entry name" value="DNA-DIRECTED RNA POLYMERASE II, III"/>
    <property type="match status" value="1"/>
</dbReference>
<comment type="subcellular location">
    <subcellularLocation>
        <location evidence="1">Nucleus</location>
    </subcellularLocation>
</comment>